<name>H8YVX4_9GAMM</name>
<protein>
    <submittedName>
        <fullName evidence="1">Uncharacterized protein</fullName>
    </submittedName>
</protein>
<reference evidence="2" key="1">
    <citation type="submission" date="2011-06" db="EMBL/GenBank/DDBJ databases">
        <authorList>
            <consortium name="US DOE Joint Genome Institute (JGI-PGF)"/>
            <person name="Lucas S."/>
            <person name="Han J."/>
            <person name="Lapidus A."/>
            <person name="Cheng J.-F."/>
            <person name="Goodwin L."/>
            <person name="Pitluck S."/>
            <person name="Peters L."/>
            <person name="Land M.L."/>
            <person name="Hauser L."/>
            <person name="Vogl K."/>
            <person name="Liu Z."/>
            <person name="Overmann J."/>
            <person name="Frigaard N.-U."/>
            <person name="Bryant D.A."/>
            <person name="Woyke T.J."/>
        </authorList>
    </citation>
    <scope>NUCLEOTIDE SEQUENCE [LARGE SCALE GENOMIC DNA]</scope>
    <source>
        <strain evidence="2">970</strain>
    </source>
</reference>
<dbReference type="HOGENOM" id="CLU_2902904_0_0_6"/>
<organism evidence="1 2">
    <name type="scientific">Thiorhodovibrio frisius</name>
    <dbReference type="NCBI Taxonomy" id="631362"/>
    <lineage>
        <taxon>Bacteria</taxon>
        <taxon>Pseudomonadati</taxon>
        <taxon>Pseudomonadota</taxon>
        <taxon>Gammaproteobacteria</taxon>
        <taxon>Chromatiales</taxon>
        <taxon>Chromatiaceae</taxon>
        <taxon>Thiorhodovibrio</taxon>
    </lineage>
</organism>
<dbReference type="Proteomes" id="UP000002964">
    <property type="component" value="Unassembled WGS sequence"/>
</dbReference>
<proteinExistence type="predicted"/>
<evidence type="ECO:0000313" key="1">
    <source>
        <dbReference type="EMBL" id="EIC23765.1"/>
    </source>
</evidence>
<sequence length="62" mass="6771">MSWKVLPAFSERGLAKIAEQPAWFPTPAVVRERLGLRAGNAELQPGAAVTVLPLNKRKYVIG</sequence>
<dbReference type="STRING" id="631362.Thi970DRAFT_00276"/>
<reference evidence="1 2" key="2">
    <citation type="submission" date="2011-11" db="EMBL/GenBank/DDBJ databases">
        <authorList>
            <consortium name="US DOE Joint Genome Institute"/>
            <person name="Lucas S."/>
            <person name="Han J."/>
            <person name="Lapidus A."/>
            <person name="Cheng J.-F."/>
            <person name="Goodwin L."/>
            <person name="Pitluck S."/>
            <person name="Peters L."/>
            <person name="Ovchinnikova G."/>
            <person name="Zhang X."/>
            <person name="Detter J.C."/>
            <person name="Han C."/>
            <person name="Tapia R."/>
            <person name="Land M."/>
            <person name="Hauser L."/>
            <person name="Kyrpides N."/>
            <person name="Ivanova N."/>
            <person name="Pagani I."/>
            <person name="Vogl K."/>
            <person name="Liu Z."/>
            <person name="Overmann J."/>
            <person name="Frigaard N.-U."/>
            <person name="Bryant D."/>
            <person name="Woyke T."/>
        </authorList>
    </citation>
    <scope>NUCLEOTIDE SEQUENCE [LARGE SCALE GENOMIC DNA]</scope>
    <source>
        <strain evidence="1 2">970</strain>
    </source>
</reference>
<gene>
    <name evidence="1" type="ORF">Thi970DRAFT_00276</name>
</gene>
<keyword evidence="2" id="KW-1185">Reference proteome</keyword>
<dbReference type="AlphaFoldDB" id="H8YVX4"/>
<accession>H8YVX4</accession>
<evidence type="ECO:0000313" key="2">
    <source>
        <dbReference type="Proteomes" id="UP000002964"/>
    </source>
</evidence>
<dbReference type="EMBL" id="JH603164">
    <property type="protein sequence ID" value="EIC23765.1"/>
    <property type="molecule type" value="Genomic_DNA"/>
</dbReference>